<evidence type="ECO:0000313" key="1">
    <source>
        <dbReference type="EMBL" id="GFY28258.1"/>
    </source>
</evidence>
<sequence length="179" mass="19975">MSQWISGNNALPYRTIARWEGKLQQGRVSTTDEQRSAAIADADSIQRFPHRRGDSSILRLGILIESGVWRVIDHGALISEERHNVGCGGYTMADIIISLNSRNLVVSTYRAAYTAMYRPARRTNRPYASPTLATHRVPLKTSLSEETCGRSSLVVRVRNSWLAVSSPDATEDPSYRGRE</sequence>
<name>A0A8X6W4W3_TRICX</name>
<dbReference type="AlphaFoldDB" id="A0A8X6W4W3"/>
<comment type="caution">
    <text evidence="1">The sequence shown here is derived from an EMBL/GenBank/DDBJ whole genome shotgun (WGS) entry which is preliminary data.</text>
</comment>
<accession>A0A8X6W4W3</accession>
<reference evidence="1" key="1">
    <citation type="submission" date="2020-08" db="EMBL/GenBank/DDBJ databases">
        <title>Multicomponent nature underlies the extraordinary mechanical properties of spider dragline silk.</title>
        <authorList>
            <person name="Kono N."/>
            <person name="Nakamura H."/>
            <person name="Mori M."/>
            <person name="Yoshida Y."/>
            <person name="Ohtoshi R."/>
            <person name="Malay A.D."/>
            <person name="Moran D.A.P."/>
            <person name="Tomita M."/>
            <person name="Numata K."/>
            <person name="Arakawa K."/>
        </authorList>
    </citation>
    <scope>NUCLEOTIDE SEQUENCE</scope>
</reference>
<keyword evidence="2" id="KW-1185">Reference proteome</keyword>
<dbReference type="Proteomes" id="UP000887159">
    <property type="component" value="Unassembled WGS sequence"/>
</dbReference>
<proteinExistence type="predicted"/>
<evidence type="ECO:0000313" key="2">
    <source>
        <dbReference type="Proteomes" id="UP000887159"/>
    </source>
</evidence>
<organism evidence="1 2">
    <name type="scientific">Trichonephila clavipes</name>
    <name type="common">Golden silk orbweaver</name>
    <name type="synonym">Nephila clavipes</name>
    <dbReference type="NCBI Taxonomy" id="2585209"/>
    <lineage>
        <taxon>Eukaryota</taxon>
        <taxon>Metazoa</taxon>
        <taxon>Ecdysozoa</taxon>
        <taxon>Arthropoda</taxon>
        <taxon>Chelicerata</taxon>
        <taxon>Arachnida</taxon>
        <taxon>Araneae</taxon>
        <taxon>Araneomorphae</taxon>
        <taxon>Entelegynae</taxon>
        <taxon>Araneoidea</taxon>
        <taxon>Nephilidae</taxon>
        <taxon>Trichonephila</taxon>
    </lineage>
</organism>
<dbReference type="EMBL" id="BMAU01021383">
    <property type="protein sequence ID" value="GFY28258.1"/>
    <property type="molecule type" value="Genomic_DNA"/>
</dbReference>
<protein>
    <submittedName>
        <fullName evidence="1">Uncharacterized protein</fullName>
    </submittedName>
</protein>
<gene>
    <name evidence="1" type="ORF">TNCV_4395921</name>
</gene>